<dbReference type="PROSITE" id="PS00525">
    <property type="entry name" value="RIBOSOMAL_L6_1"/>
    <property type="match status" value="1"/>
</dbReference>
<dbReference type="STRING" id="1802158.A2827_00715"/>
<evidence type="ECO:0000313" key="8">
    <source>
        <dbReference type="EMBL" id="OGZ58789.1"/>
    </source>
</evidence>
<evidence type="ECO:0000256" key="6">
    <source>
        <dbReference type="RuleBase" id="RU003870"/>
    </source>
</evidence>
<dbReference type="InterPro" id="IPR002358">
    <property type="entry name" value="Ribosomal_uL6_CS"/>
</dbReference>
<comment type="caution">
    <text evidence="8">The sequence shown here is derived from an EMBL/GenBank/DDBJ whole genome shotgun (WGS) entry which is preliminary data.</text>
</comment>
<dbReference type="NCBIfam" id="TIGR03654">
    <property type="entry name" value="L6_bact"/>
    <property type="match status" value="1"/>
</dbReference>
<accession>A0A1G2H8W9</accession>
<reference evidence="8 9" key="1">
    <citation type="journal article" date="2016" name="Nat. Commun.">
        <title>Thousands of microbial genomes shed light on interconnected biogeochemical processes in an aquifer system.</title>
        <authorList>
            <person name="Anantharaman K."/>
            <person name="Brown C.T."/>
            <person name="Hug L.A."/>
            <person name="Sharon I."/>
            <person name="Castelle C.J."/>
            <person name="Probst A.J."/>
            <person name="Thomas B.C."/>
            <person name="Singh A."/>
            <person name="Wilkins M.J."/>
            <person name="Karaoz U."/>
            <person name="Brodie E.L."/>
            <person name="Williams K.H."/>
            <person name="Hubbard S.S."/>
            <person name="Banfield J.F."/>
        </authorList>
    </citation>
    <scope>NUCLEOTIDE SEQUENCE [LARGE SCALE GENOMIC DNA]</scope>
</reference>
<evidence type="ECO:0000256" key="4">
    <source>
        <dbReference type="HAMAP-Rule" id="MF_01365"/>
    </source>
</evidence>
<evidence type="ECO:0000313" key="9">
    <source>
        <dbReference type="Proteomes" id="UP000177932"/>
    </source>
</evidence>
<dbReference type="PANTHER" id="PTHR11655:SF14">
    <property type="entry name" value="LARGE RIBOSOMAL SUBUNIT PROTEIN UL6M"/>
    <property type="match status" value="1"/>
</dbReference>
<sequence length="187" mass="20513">MSRIGKLPIKIPSNVEVTLKDGLVSVKGPKGELSLTVDPLITITKNEDMINLRPVSLEKDEDWKKIPKKSSAIWGLSRALVFNMFEGVTEGYQKKLEMEGVGYRAQVAGKILTLSLGFSHPVEFNIPDGVTVIVEGNVITVSGIDKQMVGQAAAKIRSFRKPEPYKGKGIHYEGEHIRRKSGKKAAA</sequence>
<dbReference type="InterPro" id="IPR000702">
    <property type="entry name" value="Ribosomal_uL6-like"/>
</dbReference>
<dbReference type="GO" id="GO:0019843">
    <property type="term" value="F:rRNA binding"/>
    <property type="evidence" value="ECO:0007669"/>
    <property type="project" value="UniProtKB-UniRule"/>
</dbReference>
<evidence type="ECO:0000256" key="1">
    <source>
        <dbReference type="ARBA" id="ARBA00009356"/>
    </source>
</evidence>
<dbReference type="FunFam" id="3.90.930.12:FF:000001">
    <property type="entry name" value="50S ribosomal protein L6"/>
    <property type="match status" value="1"/>
</dbReference>
<comment type="function">
    <text evidence="4 6">This protein binds to the 23S rRNA, and is important in its secondary structure. It is located near the subunit interface in the base of the L7/L12 stalk, and near the tRNA binding site of the peptidyltransferase center.</text>
</comment>
<evidence type="ECO:0000259" key="7">
    <source>
        <dbReference type="Pfam" id="PF00347"/>
    </source>
</evidence>
<dbReference type="GO" id="GO:0002181">
    <property type="term" value="P:cytoplasmic translation"/>
    <property type="evidence" value="ECO:0007669"/>
    <property type="project" value="TreeGrafter"/>
</dbReference>
<dbReference type="Gene3D" id="3.90.930.12">
    <property type="entry name" value="Ribosomal protein L6, alpha-beta domain"/>
    <property type="match status" value="2"/>
</dbReference>
<dbReference type="PANTHER" id="PTHR11655">
    <property type="entry name" value="60S/50S RIBOSOMAL PROTEIN L6/L9"/>
    <property type="match status" value="1"/>
</dbReference>
<keyword evidence="2 4" id="KW-0689">Ribosomal protein</keyword>
<keyword evidence="4 6" id="KW-0699">rRNA-binding</keyword>
<evidence type="ECO:0000256" key="5">
    <source>
        <dbReference type="RuleBase" id="RU003869"/>
    </source>
</evidence>
<evidence type="ECO:0000256" key="3">
    <source>
        <dbReference type="ARBA" id="ARBA00023274"/>
    </source>
</evidence>
<dbReference type="InterPro" id="IPR020040">
    <property type="entry name" value="Ribosomal_uL6_a/b-dom"/>
</dbReference>
<comment type="subunit">
    <text evidence="4">Part of the 50S ribosomal subunit.</text>
</comment>
<keyword evidence="4 6" id="KW-0694">RNA-binding</keyword>
<dbReference type="AlphaFoldDB" id="A0A1G2H8W9"/>
<dbReference type="Proteomes" id="UP000177932">
    <property type="component" value="Unassembled WGS sequence"/>
</dbReference>
<dbReference type="GO" id="GO:0022625">
    <property type="term" value="C:cytosolic large ribosomal subunit"/>
    <property type="evidence" value="ECO:0007669"/>
    <property type="project" value="UniProtKB-UniRule"/>
</dbReference>
<dbReference type="SUPFAM" id="SSF56053">
    <property type="entry name" value="Ribosomal protein L6"/>
    <property type="match status" value="2"/>
</dbReference>
<dbReference type="PIRSF" id="PIRSF002162">
    <property type="entry name" value="Ribosomal_L6"/>
    <property type="match status" value="1"/>
</dbReference>
<dbReference type="EMBL" id="MHOD01000001">
    <property type="protein sequence ID" value="OGZ58789.1"/>
    <property type="molecule type" value="Genomic_DNA"/>
</dbReference>
<feature type="domain" description="Large ribosomal subunit protein uL6 alpha-beta" evidence="7">
    <location>
        <begin position="100"/>
        <end position="172"/>
    </location>
</feature>
<keyword evidence="3 4" id="KW-0687">Ribonucleoprotein</keyword>
<evidence type="ECO:0000256" key="2">
    <source>
        <dbReference type="ARBA" id="ARBA00022980"/>
    </source>
</evidence>
<dbReference type="Pfam" id="PF00347">
    <property type="entry name" value="Ribosomal_L6"/>
    <property type="match status" value="2"/>
</dbReference>
<gene>
    <name evidence="4" type="primary">rplF</name>
    <name evidence="8" type="ORF">A2827_00715</name>
</gene>
<dbReference type="InterPro" id="IPR019906">
    <property type="entry name" value="Ribosomal_uL6_bac-type"/>
</dbReference>
<dbReference type="InterPro" id="IPR036789">
    <property type="entry name" value="Ribosomal_uL6-like_a/b-dom_sf"/>
</dbReference>
<name>A0A1G2H8W9_9BACT</name>
<feature type="domain" description="Large ribosomal subunit protein uL6 alpha-beta" evidence="7">
    <location>
        <begin position="11"/>
        <end position="91"/>
    </location>
</feature>
<proteinExistence type="inferred from homology"/>
<dbReference type="PRINTS" id="PR00059">
    <property type="entry name" value="RIBOSOMALL6"/>
</dbReference>
<protein>
    <recommendedName>
        <fullName evidence="4">Large ribosomal subunit protein uL6</fullName>
    </recommendedName>
</protein>
<comment type="similarity">
    <text evidence="1 4 5">Belongs to the universal ribosomal protein uL6 family.</text>
</comment>
<dbReference type="HAMAP" id="MF_01365_B">
    <property type="entry name" value="Ribosomal_uL6_B"/>
    <property type="match status" value="1"/>
</dbReference>
<organism evidence="8 9">
    <name type="scientific">Candidatus Spechtbacteria bacterium RIFCSPHIGHO2_01_FULL_43_30</name>
    <dbReference type="NCBI Taxonomy" id="1802158"/>
    <lineage>
        <taxon>Bacteria</taxon>
        <taxon>Candidatus Spechtiibacteriota</taxon>
    </lineage>
</organism>
<dbReference type="GO" id="GO:0003735">
    <property type="term" value="F:structural constituent of ribosome"/>
    <property type="evidence" value="ECO:0007669"/>
    <property type="project" value="UniProtKB-UniRule"/>
</dbReference>